<protein>
    <submittedName>
        <fullName evidence="1">Uncharacterized protein</fullName>
    </submittedName>
</protein>
<sequence length="65" mass="7144">MHPRLSHYSWSKLSWLQKCQQGAAASGIVVARIVLTGPSLAETGRRAACVQFTQQRLHAGSRALR</sequence>
<comment type="caution">
    <text evidence="1">The sequence shown here is derived from an EMBL/GenBank/DDBJ whole genome shotgun (WGS) entry which is preliminary data.</text>
</comment>
<accession>A0A2A4JR66</accession>
<reference evidence="1" key="1">
    <citation type="submission" date="2017-09" db="EMBL/GenBank/DDBJ databases">
        <title>Contemporary evolution of a Lepidopteran species, Heliothis virescens, in response to modern agricultural practices.</title>
        <authorList>
            <person name="Fritz M.L."/>
            <person name="Deyonke A.M."/>
            <person name="Papanicolaou A."/>
            <person name="Micinski S."/>
            <person name="Westbrook J."/>
            <person name="Gould F."/>
        </authorList>
    </citation>
    <scope>NUCLEOTIDE SEQUENCE [LARGE SCALE GENOMIC DNA]</scope>
    <source>
        <strain evidence="1">HvINT-</strain>
        <tissue evidence="1">Whole body</tissue>
    </source>
</reference>
<evidence type="ECO:0000313" key="1">
    <source>
        <dbReference type="EMBL" id="PCG74309.1"/>
    </source>
</evidence>
<organism evidence="1">
    <name type="scientific">Heliothis virescens</name>
    <name type="common">Tobacco budworm moth</name>
    <dbReference type="NCBI Taxonomy" id="7102"/>
    <lineage>
        <taxon>Eukaryota</taxon>
        <taxon>Metazoa</taxon>
        <taxon>Ecdysozoa</taxon>
        <taxon>Arthropoda</taxon>
        <taxon>Hexapoda</taxon>
        <taxon>Insecta</taxon>
        <taxon>Pterygota</taxon>
        <taxon>Neoptera</taxon>
        <taxon>Endopterygota</taxon>
        <taxon>Lepidoptera</taxon>
        <taxon>Glossata</taxon>
        <taxon>Ditrysia</taxon>
        <taxon>Noctuoidea</taxon>
        <taxon>Noctuidae</taxon>
        <taxon>Heliothinae</taxon>
        <taxon>Heliothis</taxon>
    </lineage>
</organism>
<gene>
    <name evidence="1" type="ORF">B5V51_13536</name>
</gene>
<proteinExistence type="predicted"/>
<dbReference type="EMBL" id="NWSH01000772">
    <property type="protein sequence ID" value="PCG74309.1"/>
    <property type="molecule type" value="Genomic_DNA"/>
</dbReference>
<name>A0A2A4JR66_HELVI</name>
<dbReference type="AlphaFoldDB" id="A0A2A4JR66"/>